<dbReference type="Proteomes" id="UP001054945">
    <property type="component" value="Unassembled WGS sequence"/>
</dbReference>
<dbReference type="PANTHER" id="PTHR15976:SF17">
    <property type="entry name" value="CONSTITUTIVE COACTIVATOR OF PEROXISOME PROLIFERATOR-ACTIVATED RECEPTOR GAMMA"/>
    <property type="match status" value="1"/>
</dbReference>
<dbReference type="Gene3D" id="3.40.50.1010">
    <property type="entry name" value="5'-nuclease"/>
    <property type="match status" value="1"/>
</dbReference>
<evidence type="ECO:0000256" key="1">
    <source>
        <dbReference type="ARBA" id="ARBA00009495"/>
    </source>
</evidence>
<dbReference type="AlphaFoldDB" id="A0AAV4R525"/>
<dbReference type="InterPro" id="IPR026784">
    <property type="entry name" value="Coact_PPARg"/>
</dbReference>
<dbReference type="SUPFAM" id="SSF88723">
    <property type="entry name" value="PIN domain-like"/>
    <property type="match status" value="1"/>
</dbReference>
<dbReference type="InterPro" id="IPR006085">
    <property type="entry name" value="XPG_DNA_repair_N"/>
</dbReference>
<dbReference type="GO" id="GO:0004518">
    <property type="term" value="F:nuclease activity"/>
    <property type="evidence" value="ECO:0007669"/>
    <property type="project" value="InterPro"/>
</dbReference>
<dbReference type="PANTHER" id="PTHR15976">
    <property type="entry name" value="CONSTITUTIVE COACTIVATOR OF PEROXISOME PROLIFERATOR-ACTIVATED RECEPTOR GAMMA"/>
    <property type="match status" value="1"/>
</dbReference>
<keyword evidence="3" id="KW-0675">Receptor</keyword>
<comment type="similarity">
    <text evidence="1">Belongs to the constitutive coactivator of PPAR-gamma family.</text>
</comment>
<protein>
    <submittedName>
        <fullName evidence="3">Constitutive coactivator of peroxisome proliferator-activated receptor gamma</fullName>
    </submittedName>
</protein>
<comment type="caution">
    <text evidence="3">The sequence shown here is derived from an EMBL/GenBank/DDBJ whole genome shotgun (WGS) entry which is preliminary data.</text>
</comment>
<sequence>MGVRGLQTFIEKDCSEACKYVSIKQLADKHRHVFNCQPAIVVDGMSMMNRLYTNTSLEWIYGGQWLQFFDELKNFIQCFKNIGVKLIFFFDGTVCALKRDEWVRRRLSKAETVVNIFKIIRKSKTQPDKALFQLPTSMGLLARFAIKELGADVYQTDRDADDVIAEYAF</sequence>
<proteinExistence type="inferred from homology"/>
<reference evidence="3 4" key="1">
    <citation type="submission" date="2021-06" db="EMBL/GenBank/DDBJ databases">
        <title>Caerostris extrusa draft genome.</title>
        <authorList>
            <person name="Kono N."/>
            <person name="Arakawa K."/>
        </authorList>
    </citation>
    <scope>NUCLEOTIDE SEQUENCE [LARGE SCALE GENOMIC DNA]</scope>
</reference>
<accession>A0AAV4R525</accession>
<dbReference type="EMBL" id="BPLR01007273">
    <property type="protein sequence ID" value="GIY15711.1"/>
    <property type="molecule type" value="Genomic_DNA"/>
</dbReference>
<dbReference type="InterPro" id="IPR029060">
    <property type="entry name" value="PIN-like_dom_sf"/>
</dbReference>
<feature type="domain" description="XPG N-terminal" evidence="2">
    <location>
        <begin position="1"/>
        <end position="111"/>
    </location>
</feature>
<gene>
    <name evidence="3" type="primary">FAM120B_0</name>
    <name evidence="3" type="ORF">CEXT_782941</name>
</gene>
<organism evidence="3 4">
    <name type="scientific">Caerostris extrusa</name>
    <name type="common">Bark spider</name>
    <name type="synonym">Caerostris bankana</name>
    <dbReference type="NCBI Taxonomy" id="172846"/>
    <lineage>
        <taxon>Eukaryota</taxon>
        <taxon>Metazoa</taxon>
        <taxon>Ecdysozoa</taxon>
        <taxon>Arthropoda</taxon>
        <taxon>Chelicerata</taxon>
        <taxon>Arachnida</taxon>
        <taxon>Araneae</taxon>
        <taxon>Araneomorphae</taxon>
        <taxon>Entelegynae</taxon>
        <taxon>Araneoidea</taxon>
        <taxon>Araneidae</taxon>
        <taxon>Caerostris</taxon>
    </lineage>
</organism>
<evidence type="ECO:0000259" key="2">
    <source>
        <dbReference type="Pfam" id="PF00752"/>
    </source>
</evidence>
<name>A0AAV4R525_CAEEX</name>
<dbReference type="Pfam" id="PF00752">
    <property type="entry name" value="XPG_N"/>
    <property type="match status" value="1"/>
</dbReference>
<evidence type="ECO:0000313" key="3">
    <source>
        <dbReference type="EMBL" id="GIY15711.1"/>
    </source>
</evidence>
<keyword evidence="4" id="KW-1185">Reference proteome</keyword>
<dbReference type="GO" id="GO:0005634">
    <property type="term" value="C:nucleus"/>
    <property type="evidence" value="ECO:0007669"/>
    <property type="project" value="TreeGrafter"/>
</dbReference>
<evidence type="ECO:0000313" key="4">
    <source>
        <dbReference type="Proteomes" id="UP001054945"/>
    </source>
</evidence>